<accession>A0A0D2NA14</accession>
<evidence type="ECO:0000313" key="2">
    <source>
        <dbReference type="Proteomes" id="UP000054270"/>
    </source>
</evidence>
<dbReference type="AlphaFoldDB" id="A0A0D2NA14"/>
<dbReference type="EMBL" id="KN817740">
    <property type="protein sequence ID" value="KJA13461.1"/>
    <property type="molecule type" value="Genomic_DNA"/>
</dbReference>
<proteinExistence type="predicted"/>
<dbReference type="Proteomes" id="UP000054270">
    <property type="component" value="Unassembled WGS sequence"/>
</dbReference>
<keyword evidence="2" id="KW-1185">Reference proteome</keyword>
<sequence length="270" mass="30464">MKSAATLSLPEVGPPKFPPELEYPEVCTTLVLVSKSVYAWIDPILISTTKLGSFLAKLTSGKHPAEYYAQHVKSLAFFGGHYKDGEIDGTLAICTGVENLVVGATDKRFAFFNRMSAGTALRRLYIDLFSTIRGSATTLSFNHACFRSLTHLHLTDDDRIWTSYTGWEHLKCLTHLAFALCTPEILQTVMQALPAVRYVAHGHYQWHGGRYRRANAVVNNNPHIIERWGVYVVFLEKIPLCDWEQGARGEVDFWDVVEDEVEKRLQDNSD</sequence>
<name>A0A0D2NA14_HYPSF</name>
<protein>
    <submittedName>
        <fullName evidence="1">Uncharacterized protein</fullName>
    </submittedName>
</protein>
<evidence type="ECO:0000313" key="1">
    <source>
        <dbReference type="EMBL" id="KJA13461.1"/>
    </source>
</evidence>
<dbReference type="OrthoDB" id="3145912at2759"/>
<gene>
    <name evidence="1" type="ORF">HYPSUDRAFT_209531</name>
</gene>
<organism evidence="1 2">
    <name type="scientific">Hypholoma sublateritium (strain FD-334 SS-4)</name>
    <dbReference type="NCBI Taxonomy" id="945553"/>
    <lineage>
        <taxon>Eukaryota</taxon>
        <taxon>Fungi</taxon>
        <taxon>Dikarya</taxon>
        <taxon>Basidiomycota</taxon>
        <taxon>Agaricomycotina</taxon>
        <taxon>Agaricomycetes</taxon>
        <taxon>Agaricomycetidae</taxon>
        <taxon>Agaricales</taxon>
        <taxon>Agaricineae</taxon>
        <taxon>Strophariaceae</taxon>
        <taxon>Hypholoma</taxon>
    </lineage>
</organism>
<reference evidence="2" key="1">
    <citation type="submission" date="2014-04" db="EMBL/GenBank/DDBJ databases">
        <title>Evolutionary Origins and Diversification of the Mycorrhizal Mutualists.</title>
        <authorList>
            <consortium name="DOE Joint Genome Institute"/>
            <consortium name="Mycorrhizal Genomics Consortium"/>
            <person name="Kohler A."/>
            <person name="Kuo A."/>
            <person name="Nagy L.G."/>
            <person name="Floudas D."/>
            <person name="Copeland A."/>
            <person name="Barry K.W."/>
            <person name="Cichocki N."/>
            <person name="Veneault-Fourrey C."/>
            <person name="LaButti K."/>
            <person name="Lindquist E.A."/>
            <person name="Lipzen A."/>
            <person name="Lundell T."/>
            <person name="Morin E."/>
            <person name="Murat C."/>
            <person name="Riley R."/>
            <person name="Ohm R."/>
            <person name="Sun H."/>
            <person name="Tunlid A."/>
            <person name="Henrissat B."/>
            <person name="Grigoriev I.V."/>
            <person name="Hibbett D.S."/>
            <person name="Martin F."/>
        </authorList>
    </citation>
    <scope>NUCLEOTIDE SEQUENCE [LARGE SCALE GENOMIC DNA]</scope>
    <source>
        <strain evidence="2">FD-334 SS-4</strain>
    </source>
</reference>